<name>A0ABT2TY69_9FIRM</name>
<proteinExistence type="predicted"/>
<dbReference type="EMBL" id="JAOQJL010000056">
    <property type="protein sequence ID" value="MCU6767188.1"/>
    <property type="molecule type" value="Genomic_DNA"/>
</dbReference>
<dbReference type="Proteomes" id="UP001652409">
    <property type="component" value="Unassembled WGS sequence"/>
</dbReference>
<organism evidence="1 2">
    <name type="scientific">Blautia ammoniilytica</name>
    <dbReference type="NCBI Taxonomy" id="2981782"/>
    <lineage>
        <taxon>Bacteria</taxon>
        <taxon>Bacillati</taxon>
        <taxon>Bacillota</taxon>
        <taxon>Clostridia</taxon>
        <taxon>Lachnospirales</taxon>
        <taxon>Lachnospiraceae</taxon>
        <taxon>Blautia</taxon>
    </lineage>
</organism>
<evidence type="ECO:0000313" key="1">
    <source>
        <dbReference type="EMBL" id="MCU6767188.1"/>
    </source>
</evidence>
<gene>
    <name evidence="1" type="ORF">OCV61_17625</name>
</gene>
<keyword evidence="2" id="KW-1185">Reference proteome</keyword>
<evidence type="ECO:0000313" key="2">
    <source>
        <dbReference type="Proteomes" id="UP001652409"/>
    </source>
</evidence>
<reference evidence="1 2" key="1">
    <citation type="journal article" date="2021" name="ISME Commun">
        <title>Automated analysis of genomic sequences facilitates high-throughput and comprehensive description of bacteria.</title>
        <authorList>
            <person name="Hitch T.C.A."/>
        </authorList>
    </citation>
    <scope>NUCLEOTIDE SEQUENCE [LARGE SCALE GENOMIC DNA]</scope>
    <source>
        <strain evidence="1 2">Sanger_23</strain>
    </source>
</reference>
<sequence length="155" mass="17209">MKLISRFLKSNSFFNISNEHVSMFTIEDGETIEKGDFVVVDTKTLHARKPLAKSGYFAVGVAKKILDLANGKQAVICVDGCHMIYDPDKVVQESDINNTCYFATPKSITLNSVNTTKAGTIAAIEVSDDPIDIADGTDRMVWIRNDIMKESDLEW</sequence>
<dbReference type="RefSeq" id="WP_158422850.1">
    <property type="nucleotide sequence ID" value="NZ_JAOQJL010000056.1"/>
</dbReference>
<protein>
    <submittedName>
        <fullName evidence="1">Uncharacterized protein</fullName>
    </submittedName>
</protein>
<comment type="caution">
    <text evidence="1">The sequence shown here is derived from an EMBL/GenBank/DDBJ whole genome shotgun (WGS) entry which is preliminary data.</text>
</comment>
<accession>A0ABT2TY69</accession>